<dbReference type="GO" id="GO:0042910">
    <property type="term" value="F:xenobiotic transmembrane transporter activity"/>
    <property type="evidence" value="ECO:0007669"/>
    <property type="project" value="InterPro"/>
</dbReference>
<evidence type="ECO:0000313" key="8">
    <source>
        <dbReference type="EMBL" id="PAV05664.1"/>
    </source>
</evidence>
<feature type="transmembrane region" description="Helical" evidence="7">
    <location>
        <begin position="55"/>
        <end position="78"/>
    </location>
</feature>
<dbReference type="RefSeq" id="WP_069584069.1">
    <property type="nucleotide sequence ID" value="NZ_LMVM01000002.1"/>
</dbReference>
<feature type="transmembrane region" description="Helical" evidence="7">
    <location>
        <begin position="287"/>
        <end position="312"/>
    </location>
</feature>
<evidence type="ECO:0000256" key="7">
    <source>
        <dbReference type="SAM" id="Phobius"/>
    </source>
</evidence>
<accession>A0A2A2H8R6</accession>
<comment type="subcellular location">
    <subcellularLocation>
        <location evidence="1">Cell membrane</location>
        <topology evidence="1">Multi-pass membrane protein</topology>
    </subcellularLocation>
</comment>
<feature type="transmembrane region" description="Helical" evidence="7">
    <location>
        <begin position="426"/>
        <end position="446"/>
    </location>
</feature>
<evidence type="ECO:0000313" key="9">
    <source>
        <dbReference type="Proteomes" id="UP000217784"/>
    </source>
</evidence>
<keyword evidence="4 7" id="KW-0812">Transmembrane</keyword>
<feature type="transmembrane region" description="Helical" evidence="7">
    <location>
        <begin position="324"/>
        <end position="347"/>
    </location>
</feature>
<keyword evidence="3" id="KW-1003">Cell membrane</keyword>
<evidence type="ECO:0000256" key="4">
    <source>
        <dbReference type="ARBA" id="ARBA00022692"/>
    </source>
</evidence>
<dbReference type="PANTHER" id="PTHR43549:SF2">
    <property type="entry name" value="MULTIDRUG RESISTANCE PROTEIN NORM-RELATED"/>
    <property type="match status" value="1"/>
</dbReference>
<dbReference type="InterPro" id="IPR048279">
    <property type="entry name" value="MdtK-like"/>
</dbReference>
<evidence type="ECO:0000256" key="2">
    <source>
        <dbReference type="ARBA" id="ARBA00022448"/>
    </source>
</evidence>
<evidence type="ECO:0000256" key="5">
    <source>
        <dbReference type="ARBA" id="ARBA00022989"/>
    </source>
</evidence>
<dbReference type="InterPro" id="IPR002528">
    <property type="entry name" value="MATE_fam"/>
</dbReference>
<protein>
    <submittedName>
        <fullName evidence="8">MATE family efflux transporter</fullName>
    </submittedName>
</protein>
<feature type="transmembrane region" description="Helical" evidence="7">
    <location>
        <begin position="367"/>
        <end position="391"/>
    </location>
</feature>
<dbReference type="AlphaFoldDB" id="A0A2A2H8R6"/>
<feature type="transmembrane region" description="Helical" evidence="7">
    <location>
        <begin position="174"/>
        <end position="193"/>
    </location>
</feature>
<feature type="transmembrane region" description="Helical" evidence="7">
    <location>
        <begin position="256"/>
        <end position="281"/>
    </location>
</feature>
<evidence type="ECO:0000256" key="1">
    <source>
        <dbReference type="ARBA" id="ARBA00004651"/>
    </source>
</evidence>
<feature type="transmembrane region" description="Helical" evidence="7">
    <location>
        <begin position="398"/>
        <end position="420"/>
    </location>
</feature>
<dbReference type="GO" id="GO:0005886">
    <property type="term" value="C:plasma membrane"/>
    <property type="evidence" value="ECO:0007669"/>
    <property type="project" value="UniProtKB-SubCell"/>
</dbReference>
<dbReference type="EMBL" id="LMVM01000002">
    <property type="protein sequence ID" value="PAV05664.1"/>
    <property type="molecule type" value="Genomic_DNA"/>
</dbReference>
<dbReference type="OrthoDB" id="214119at2157"/>
<evidence type="ECO:0000256" key="3">
    <source>
        <dbReference type="ARBA" id="ARBA00022475"/>
    </source>
</evidence>
<keyword evidence="6 7" id="KW-0472">Membrane</keyword>
<dbReference type="NCBIfam" id="TIGR00797">
    <property type="entry name" value="matE"/>
    <property type="match status" value="1"/>
</dbReference>
<dbReference type="GO" id="GO:0015297">
    <property type="term" value="F:antiporter activity"/>
    <property type="evidence" value="ECO:0007669"/>
    <property type="project" value="InterPro"/>
</dbReference>
<dbReference type="Proteomes" id="UP000217784">
    <property type="component" value="Unassembled WGS sequence"/>
</dbReference>
<feature type="transmembrane region" description="Helical" evidence="7">
    <location>
        <begin position="99"/>
        <end position="121"/>
    </location>
</feature>
<dbReference type="CDD" id="cd13147">
    <property type="entry name" value="MATE_MJ0709_like"/>
    <property type="match status" value="1"/>
</dbReference>
<organism evidence="8 9">
    <name type="scientific">Methanobacterium bryantii</name>
    <dbReference type="NCBI Taxonomy" id="2161"/>
    <lineage>
        <taxon>Archaea</taxon>
        <taxon>Methanobacteriati</taxon>
        <taxon>Methanobacteriota</taxon>
        <taxon>Methanomada group</taxon>
        <taxon>Methanobacteria</taxon>
        <taxon>Methanobacteriales</taxon>
        <taxon>Methanobacteriaceae</taxon>
        <taxon>Methanobacterium</taxon>
    </lineage>
</organism>
<feature type="transmembrane region" description="Helical" evidence="7">
    <location>
        <begin position="141"/>
        <end position="162"/>
    </location>
</feature>
<dbReference type="PIRSF" id="PIRSF006603">
    <property type="entry name" value="DinF"/>
    <property type="match status" value="1"/>
</dbReference>
<reference evidence="8 9" key="1">
    <citation type="journal article" date="2017" name="BMC Genomics">
        <title>Genomic analysis of methanogenic archaea reveals a shift towards energy conservation.</title>
        <authorList>
            <person name="Gilmore S.P."/>
            <person name="Henske J.K."/>
            <person name="Sexton J.A."/>
            <person name="Solomon K.V."/>
            <person name="Seppala S."/>
            <person name="Yoo J.I."/>
            <person name="Huyett L.M."/>
            <person name="Pressman A."/>
            <person name="Cogan J.Z."/>
            <person name="Kivenson V."/>
            <person name="Peng X."/>
            <person name="Tan Y."/>
            <person name="Valentine D.L."/>
            <person name="O'Malley M.A."/>
        </authorList>
    </citation>
    <scope>NUCLEOTIDE SEQUENCE [LARGE SCALE GENOMIC DNA]</scope>
    <source>
        <strain evidence="8 9">M.o.H.</strain>
    </source>
</reference>
<name>A0A2A2H8R6_METBR</name>
<keyword evidence="5 7" id="KW-1133">Transmembrane helix</keyword>
<dbReference type="PANTHER" id="PTHR43549">
    <property type="entry name" value="MULTIDRUG RESISTANCE PROTEIN YPNP-RELATED"/>
    <property type="match status" value="1"/>
</dbReference>
<keyword evidence="9" id="KW-1185">Reference proteome</keyword>
<comment type="caution">
    <text evidence="8">The sequence shown here is derived from an EMBL/GenBank/DDBJ whole genome shotgun (WGS) entry which is preliminary data.</text>
</comment>
<evidence type="ECO:0000256" key="6">
    <source>
        <dbReference type="ARBA" id="ARBA00023136"/>
    </source>
</evidence>
<feature type="transmembrane region" description="Helical" evidence="7">
    <location>
        <begin position="199"/>
        <end position="220"/>
    </location>
</feature>
<proteinExistence type="predicted"/>
<dbReference type="Pfam" id="PF01554">
    <property type="entry name" value="MatE"/>
    <property type="match status" value="2"/>
</dbReference>
<dbReference type="InterPro" id="IPR052031">
    <property type="entry name" value="Membrane_Transporter-Flippase"/>
</dbReference>
<feature type="transmembrane region" description="Helical" evidence="7">
    <location>
        <begin position="21"/>
        <end position="43"/>
    </location>
</feature>
<keyword evidence="2" id="KW-0813">Transport</keyword>
<sequence length="472" mass="50429">MTDETKNADSRIKLITGDPKRAIRNLSFPMMLIMILIVSYQIVDSIWVAGLGADALAALGFISPIFMVIVGLAQGLGAGATSLIARCIGAKDKDNADNAAMHAILITAVLSVVLPVVLILLLKDILLAIGAASVLTLATQYGQIIFAGSFALLFNSVGSSILRAEGDMKRATYAIAISSILNMVIAPIFIYTLNMGISGAAVATVLSSSVAAVAIFYWILIKRDTYLAFKFKDFHFDPRIIKDILGVTLPASVEQFIMSVLTVGINTMLVIAAGTTAVAVYTAGWRIVSMGIIPALGIETAVLTVAGVAYGAKNYKNLEISCHYAIKLGGIISLVLAVTTYIFAPNIAWLFAYSANSGDMIPMIAEFLRIFCVFFMAIPFGLASTAVFQAAGKGTTSLLLVVIRDLVLSLIAAYILGIVLHLGATGIYWGIVIGVILGSAISYLYFRLFLRSLKREEMGDVNIRKFKGERIN</sequence>
<gene>
    <name evidence="8" type="ORF">ASJ80_07980</name>
</gene>